<evidence type="ECO:0000313" key="4">
    <source>
        <dbReference type="Proteomes" id="UP000029641"/>
    </source>
</evidence>
<comment type="caution">
    <text evidence="3">The sequence shown here is derived from an EMBL/GenBank/DDBJ whole genome shotgun (WGS) entry which is preliminary data.</text>
</comment>
<protein>
    <submittedName>
        <fullName evidence="3">Uncharacterized protein</fullName>
    </submittedName>
</protein>
<evidence type="ECO:0000313" key="3">
    <source>
        <dbReference type="EMBL" id="GAL69897.1"/>
    </source>
</evidence>
<dbReference type="AlphaFoldDB" id="A0A090WR55"/>
<accession>A0A090WR55</accession>
<gene>
    <name evidence="2" type="ORF">JCM19301_3115</name>
    <name evidence="3" type="ORF">JCM19302_792</name>
</gene>
<name>A0A090WR55_9FLAO</name>
<feature type="transmembrane region" description="Helical" evidence="1">
    <location>
        <begin position="7"/>
        <end position="25"/>
    </location>
</feature>
<dbReference type="Proteomes" id="UP000029641">
    <property type="component" value="Unassembled WGS sequence"/>
</dbReference>
<dbReference type="EMBL" id="BBNR01000005">
    <property type="protein sequence ID" value="GAL66637.1"/>
    <property type="molecule type" value="Genomic_DNA"/>
</dbReference>
<organism evidence="3 5">
    <name type="scientific">Jejuia pallidilutea</name>
    <dbReference type="NCBI Taxonomy" id="504487"/>
    <lineage>
        <taxon>Bacteria</taxon>
        <taxon>Pseudomonadati</taxon>
        <taxon>Bacteroidota</taxon>
        <taxon>Flavobacteriia</taxon>
        <taxon>Flavobacteriales</taxon>
        <taxon>Flavobacteriaceae</taxon>
        <taxon>Jejuia</taxon>
    </lineage>
</organism>
<dbReference type="EMBL" id="BBNS01000003">
    <property type="protein sequence ID" value="GAL69897.1"/>
    <property type="molecule type" value="Genomic_DNA"/>
</dbReference>
<sequence>MSPNLKTRAFVFSSISIMFVVWFIFKNSYKNNFLRGK</sequence>
<keyword evidence="1" id="KW-1133">Transmembrane helix</keyword>
<evidence type="ECO:0000256" key="1">
    <source>
        <dbReference type="SAM" id="Phobius"/>
    </source>
</evidence>
<evidence type="ECO:0000313" key="2">
    <source>
        <dbReference type="EMBL" id="GAL66637.1"/>
    </source>
</evidence>
<evidence type="ECO:0000313" key="5">
    <source>
        <dbReference type="Proteomes" id="UP000029646"/>
    </source>
</evidence>
<dbReference type="Proteomes" id="UP000029646">
    <property type="component" value="Unassembled WGS sequence"/>
</dbReference>
<keyword evidence="1" id="KW-0472">Membrane</keyword>
<reference evidence="4 5" key="1">
    <citation type="journal article" date="2014" name="Genome Announc.">
        <title>Draft Genome Sequence of Marine Flavobacterium Jejuia pallidilutea Strain 11shimoA1 and Pigmentation Mutants.</title>
        <authorList>
            <person name="Takatani N."/>
            <person name="Nakanishi M."/>
            <person name="Meirelles P."/>
            <person name="Mino S."/>
            <person name="Suda W."/>
            <person name="Oshima K."/>
            <person name="Hattori M."/>
            <person name="Ohkuma M."/>
            <person name="Hosokawa M."/>
            <person name="Miyashita K."/>
            <person name="Thompson F.L."/>
            <person name="Niwa A."/>
            <person name="Sawabe T."/>
            <person name="Sawabe T."/>
        </authorList>
    </citation>
    <scope>NUCLEOTIDE SEQUENCE [LARGE SCALE GENOMIC DNA]</scope>
    <source>
        <strain evidence="2 4">JCM 19301</strain>
        <strain evidence="3">JCM 19302</strain>
        <strain evidence="5">JCM19302</strain>
    </source>
</reference>
<proteinExistence type="predicted"/>
<keyword evidence="1" id="KW-0812">Transmembrane</keyword>